<gene>
    <name evidence="1" type="ORF">MGSAQ_000557</name>
</gene>
<dbReference type="AlphaFoldDB" id="A0A1B6NYP2"/>
<name>A0A1B6NYP2_9ZZZZ</name>
<reference evidence="1" key="1">
    <citation type="submission" date="2013-11" db="EMBL/GenBank/DDBJ databases">
        <title>Microbial diversity, functional groups and degradation webs in Northern and Southern Mediterranean and Red Sea marine crude oil polluted sites.</title>
        <authorList>
            <person name="Daffonchio D."/>
            <person name="Mapelli F."/>
            <person name="Ferrer M."/>
            <person name="Richter M."/>
            <person name="Cherif A."/>
            <person name="Malkawi H.I."/>
            <person name="Yakimov M.M."/>
            <person name="Abdel-Fattah Y.R."/>
            <person name="Blaghen M."/>
            <person name="Golyshin P.N."/>
            <person name="Kalogerakis N."/>
            <person name="Boon N."/>
            <person name="Magagnini M."/>
            <person name="Fava F."/>
        </authorList>
    </citation>
    <scope>NUCLEOTIDE SEQUENCE</scope>
</reference>
<accession>A0A1B6NYP2</accession>
<evidence type="ECO:0000313" key="1">
    <source>
        <dbReference type="EMBL" id="KTF07947.1"/>
    </source>
</evidence>
<organism evidence="1">
    <name type="scientific">marine sediment metagenome</name>
    <dbReference type="NCBI Taxonomy" id="412755"/>
    <lineage>
        <taxon>unclassified sequences</taxon>
        <taxon>metagenomes</taxon>
        <taxon>ecological metagenomes</taxon>
    </lineage>
</organism>
<comment type="caution">
    <text evidence="1">The sequence shown here is derived from an EMBL/GenBank/DDBJ whole genome shotgun (WGS) entry which is preliminary data.</text>
</comment>
<sequence>MWRLLATMSSACLSSILIRVRFLSWCVYPMSPSKTSVS</sequence>
<proteinExistence type="predicted"/>
<protein>
    <submittedName>
        <fullName evidence="1">Uncharacterized protein</fullName>
    </submittedName>
</protein>
<dbReference type="EMBL" id="AYSL01000244">
    <property type="protein sequence ID" value="KTF07947.1"/>
    <property type="molecule type" value="Genomic_DNA"/>
</dbReference>